<name>A0AAN7XP85_ELEMC</name>
<evidence type="ECO:0000313" key="1">
    <source>
        <dbReference type="EMBL" id="KAK5864369.1"/>
    </source>
</evidence>
<organism evidence="1 2">
    <name type="scientific">Eleginops maclovinus</name>
    <name type="common">Patagonian blennie</name>
    <name type="synonym">Eleginus maclovinus</name>
    <dbReference type="NCBI Taxonomy" id="56733"/>
    <lineage>
        <taxon>Eukaryota</taxon>
        <taxon>Metazoa</taxon>
        <taxon>Chordata</taxon>
        <taxon>Craniata</taxon>
        <taxon>Vertebrata</taxon>
        <taxon>Euteleostomi</taxon>
        <taxon>Actinopterygii</taxon>
        <taxon>Neopterygii</taxon>
        <taxon>Teleostei</taxon>
        <taxon>Neoteleostei</taxon>
        <taxon>Acanthomorphata</taxon>
        <taxon>Eupercaria</taxon>
        <taxon>Perciformes</taxon>
        <taxon>Notothenioidei</taxon>
        <taxon>Eleginopidae</taxon>
        <taxon>Eleginops</taxon>
    </lineage>
</organism>
<dbReference type="AlphaFoldDB" id="A0AAN7XP85"/>
<evidence type="ECO:0000313" key="2">
    <source>
        <dbReference type="Proteomes" id="UP001346869"/>
    </source>
</evidence>
<keyword evidence="2" id="KW-1185">Reference proteome</keyword>
<comment type="caution">
    <text evidence="1">The sequence shown here is derived from an EMBL/GenBank/DDBJ whole genome shotgun (WGS) entry which is preliminary data.</text>
</comment>
<reference evidence="1 2" key="2">
    <citation type="journal article" date="2023" name="Mol. Biol. Evol.">
        <title>Genomics of Secondarily Temperate Adaptation in the Only Non-Antarctic Icefish.</title>
        <authorList>
            <person name="Rivera-Colon A.G."/>
            <person name="Rayamajhi N."/>
            <person name="Minhas B.F."/>
            <person name="Madrigal G."/>
            <person name="Bilyk K.T."/>
            <person name="Yoon V."/>
            <person name="Hune M."/>
            <person name="Gregory S."/>
            <person name="Cheng C.H.C."/>
            <person name="Catchen J.M."/>
        </authorList>
    </citation>
    <scope>NUCLEOTIDE SEQUENCE [LARGE SCALE GENOMIC DNA]</scope>
    <source>
        <strain evidence="1">JMC-PN-2008</strain>
    </source>
</reference>
<dbReference type="Proteomes" id="UP001346869">
    <property type="component" value="Unassembled WGS sequence"/>
</dbReference>
<accession>A0AAN7XP85</accession>
<gene>
    <name evidence="1" type="ORF">PBY51_015617</name>
</gene>
<dbReference type="EMBL" id="JAUZQC010000010">
    <property type="protein sequence ID" value="KAK5864369.1"/>
    <property type="molecule type" value="Genomic_DNA"/>
</dbReference>
<proteinExistence type="predicted"/>
<sequence length="90" mass="9825">MKRTLACCHFPLILTSISSQATGGERASDASESNLMDRERKVLNFLFALLTAVSETGCRIGASCLVSPRLHSHSHLAALYTHLPRKNAML</sequence>
<reference evidence="1 2" key="1">
    <citation type="journal article" date="2023" name="Genes (Basel)">
        <title>Chromosome-Level Genome Assembly and Circadian Gene Repertoire of the Patagonia Blennie Eleginops maclovinus-The Closest Ancestral Proxy of Antarctic Cryonotothenioids.</title>
        <authorList>
            <person name="Cheng C.C."/>
            <person name="Rivera-Colon A.G."/>
            <person name="Minhas B.F."/>
            <person name="Wilson L."/>
            <person name="Rayamajhi N."/>
            <person name="Vargas-Chacoff L."/>
            <person name="Catchen J.M."/>
        </authorList>
    </citation>
    <scope>NUCLEOTIDE SEQUENCE [LARGE SCALE GENOMIC DNA]</scope>
    <source>
        <strain evidence="1">JMC-PN-2008</strain>
    </source>
</reference>
<protein>
    <submittedName>
        <fullName evidence="1">Uncharacterized protein</fullName>
    </submittedName>
</protein>